<reference evidence="3" key="2">
    <citation type="submission" date="2019-10" db="EMBL/GenBank/DDBJ databases">
        <title>A de novo genome assembly of a pear dwarfing rootstock.</title>
        <authorList>
            <person name="Wang F."/>
            <person name="Wang J."/>
            <person name="Li S."/>
            <person name="Zhang Y."/>
            <person name="Fang M."/>
            <person name="Ma L."/>
            <person name="Zhao Y."/>
            <person name="Jiang S."/>
        </authorList>
    </citation>
    <scope>NUCLEOTIDE SEQUENCE [LARGE SCALE GENOMIC DNA]</scope>
</reference>
<dbReference type="InterPro" id="IPR036866">
    <property type="entry name" value="RibonucZ/Hydroxyglut_hydro"/>
</dbReference>
<reference evidence="2 3" key="3">
    <citation type="submission" date="2019-11" db="EMBL/GenBank/DDBJ databases">
        <title>A de novo genome assembly of a pear dwarfing rootstock.</title>
        <authorList>
            <person name="Wang F."/>
            <person name="Wang J."/>
            <person name="Li S."/>
            <person name="Zhang Y."/>
            <person name="Fang M."/>
            <person name="Ma L."/>
            <person name="Zhao Y."/>
            <person name="Jiang S."/>
        </authorList>
    </citation>
    <scope>NUCLEOTIDE SEQUENCE [LARGE SCALE GENOMIC DNA]</scope>
    <source>
        <strain evidence="2">S2</strain>
        <tissue evidence="2">Leaf</tissue>
    </source>
</reference>
<organism evidence="2 3">
    <name type="scientific">Pyrus ussuriensis x Pyrus communis</name>
    <dbReference type="NCBI Taxonomy" id="2448454"/>
    <lineage>
        <taxon>Eukaryota</taxon>
        <taxon>Viridiplantae</taxon>
        <taxon>Streptophyta</taxon>
        <taxon>Embryophyta</taxon>
        <taxon>Tracheophyta</taxon>
        <taxon>Spermatophyta</taxon>
        <taxon>Magnoliopsida</taxon>
        <taxon>eudicotyledons</taxon>
        <taxon>Gunneridae</taxon>
        <taxon>Pentapetalae</taxon>
        <taxon>rosids</taxon>
        <taxon>fabids</taxon>
        <taxon>Rosales</taxon>
        <taxon>Rosaceae</taxon>
        <taxon>Amygdaloideae</taxon>
        <taxon>Maleae</taxon>
        <taxon>Pyrus</taxon>
    </lineage>
</organism>
<dbReference type="Proteomes" id="UP000327157">
    <property type="component" value="Chromosome 5"/>
</dbReference>
<name>A0A5N5I7X1_9ROSA</name>
<proteinExistence type="predicted"/>
<evidence type="ECO:0000313" key="3">
    <source>
        <dbReference type="Proteomes" id="UP000327157"/>
    </source>
</evidence>
<dbReference type="SUPFAM" id="SSF56281">
    <property type="entry name" value="Metallo-hydrolase/oxidoreductase"/>
    <property type="match status" value="1"/>
</dbReference>
<evidence type="ECO:0000313" key="2">
    <source>
        <dbReference type="EMBL" id="KAB2635307.1"/>
    </source>
</evidence>
<dbReference type="OrthoDB" id="515692at2759"/>
<sequence>MRGFSARVKGTSKGGDTQPLTLWAPAPVGSVLPSPPTAGAYMFVPDQFSFTFNHLCNYIALDYYFKLRASVATINNKDSSIAQHGGVQNGARVQLLQSKKFMCSDTPVASMLPGQLKLQRPREAPELFQRLRLLKNTHYTSEGIIDERTNKAAVVDPVEPEKVLKAAQEHGVRIKLILTTRHYWSI</sequence>
<accession>A0A5N5I7X1</accession>
<comment type="caution">
    <text evidence="2">The sequence shown here is derived from an EMBL/GenBank/DDBJ whole genome shotgun (WGS) entry which is preliminary data.</text>
</comment>
<gene>
    <name evidence="2" type="ORF">D8674_025841</name>
</gene>
<protein>
    <submittedName>
        <fullName evidence="2">Uncharacterized protein</fullName>
    </submittedName>
</protein>
<dbReference type="Gene3D" id="3.60.15.10">
    <property type="entry name" value="Ribonuclease Z/Hydroxyacylglutathione hydrolase-like"/>
    <property type="match status" value="1"/>
</dbReference>
<feature type="region of interest" description="Disordered" evidence="1">
    <location>
        <begin position="1"/>
        <end position="20"/>
    </location>
</feature>
<keyword evidence="3" id="KW-1185">Reference proteome</keyword>
<reference evidence="2 3" key="1">
    <citation type="submission" date="2019-09" db="EMBL/GenBank/DDBJ databases">
        <authorList>
            <person name="Ou C."/>
        </authorList>
    </citation>
    <scope>NUCLEOTIDE SEQUENCE [LARGE SCALE GENOMIC DNA]</scope>
    <source>
        <strain evidence="2">S2</strain>
        <tissue evidence="2">Leaf</tissue>
    </source>
</reference>
<dbReference type="EMBL" id="SMOL01000004">
    <property type="protein sequence ID" value="KAB2635307.1"/>
    <property type="molecule type" value="Genomic_DNA"/>
</dbReference>
<evidence type="ECO:0000256" key="1">
    <source>
        <dbReference type="SAM" id="MobiDB-lite"/>
    </source>
</evidence>
<dbReference type="AlphaFoldDB" id="A0A5N5I7X1"/>